<dbReference type="PANTHER" id="PTHR42792">
    <property type="entry name" value="FLAGELLIN"/>
    <property type="match status" value="1"/>
</dbReference>
<keyword evidence="7" id="KW-0282">Flagellum</keyword>
<comment type="similarity">
    <text evidence="1 4">Belongs to the bacterial flagellin family.</text>
</comment>
<protein>
    <recommendedName>
        <fullName evidence="2 4">Flagellin</fullName>
    </recommendedName>
</protein>
<proteinExistence type="inferred from homology"/>
<dbReference type="PRINTS" id="PR00207">
    <property type="entry name" value="FLAGELLIN"/>
</dbReference>
<dbReference type="InterPro" id="IPR046358">
    <property type="entry name" value="Flagellin_C"/>
</dbReference>
<dbReference type="Pfam" id="PF00669">
    <property type="entry name" value="Flagellin_N"/>
    <property type="match status" value="1"/>
</dbReference>
<evidence type="ECO:0000259" key="6">
    <source>
        <dbReference type="Pfam" id="PF00700"/>
    </source>
</evidence>
<dbReference type="GO" id="GO:0005198">
    <property type="term" value="F:structural molecule activity"/>
    <property type="evidence" value="ECO:0007669"/>
    <property type="project" value="UniProtKB-UniRule"/>
</dbReference>
<evidence type="ECO:0000259" key="5">
    <source>
        <dbReference type="Pfam" id="PF00669"/>
    </source>
</evidence>
<keyword evidence="4" id="KW-0964">Secreted</keyword>
<dbReference type="GO" id="GO:0009288">
    <property type="term" value="C:bacterial-type flagellum"/>
    <property type="evidence" value="ECO:0007669"/>
    <property type="project" value="UniProtKB-SubCell"/>
</dbReference>
<dbReference type="RefSeq" id="WP_079590383.1">
    <property type="nucleotide sequence ID" value="NZ_FUYN01000007.1"/>
</dbReference>
<keyword evidence="7" id="KW-0966">Cell projection</keyword>
<dbReference type="InterPro" id="IPR042187">
    <property type="entry name" value="Flagellin_C_sub2"/>
</dbReference>
<dbReference type="OrthoDB" id="9796789at2"/>
<dbReference type="Pfam" id="PF00700">
    <property type="entry name" value="Flagellin_C"/>
    <property type="match status" value="1"/>
</dbReference>
<dbReference type="InterPro" id="IPR001029">
    <property type="entry name" value="Flagellin_N"/>
</dbReference>
<dbReference type="Gene3D" id="1.20.1330.10">
    <property type="entry name" value="f41 fragment of flagellin, N-terminal domain"/>
    <property type="match status" value="2"/>
</dbReference>
<evidence type="ECO:0000313" key="8">
    <source>
        <dbReference type="Proteomes" id="UP000243406"/>
    </source>
</evidence>
<evidence type="ECO:0000256" key="1">
    <source>
        <dbReference type="ARBA" id="ARBA00005709"/>
    </source>
</evidence>
<dbReference type="AlphaFoldDB" id="A0A1T5D748"/>
<evidence type="ECO:0000256" key="4">
    <source>
        <dbReference type="RuleBase" id="RU362073"/>
    </source>
</evidence>
<evidence type="ECO:0000313" key="7">
    <source>
        <dbReference type="EMBL" id="SKB67499.1"/>
    </source>
</evidence>
<keyword evidence="8" id="KW-1185">Reference proteome</keyword>
<feature type="domain" description="Flagellin C-terminal" evidence="6">
    <location>
        <begin position="202"/>
        <end position="286"/>
    </location>
</feature>
<evidence type="ECO:0000256" key="2">
    <source>
        <dbReference type="ARBA" id="ARBA00020110"/>
    </source>
</evidence>
<dbReference type="InterPro" id="IPR001492">
    <property type="entry name" value="Flagellin"/>
</dbReference>
<comment type="function">
    <text evidence="4">Flagellin is the subunit protein which polymerizes to form the filaments of bacterial flagella.</text>
</comment>
<organism evidence="7 8">
    <name type="scientific">Acetoanaerobium noterae</name>
    <dbReference type="NCBI Taxonomy" id="745369"/>
    <lineage>
        <taxon>Bacteria</taxon>
        <taxon>Bacillati</taxon>
        <taxon>Bacillota</taxon>
        <taxon>Clostridia</taxon>
        <taxon>Peptostreptococcales</taxon>
        <taxon>Filifactoraceae</taxon>
        <taxon>Acetoanaerobium</taxon>
    </lineage>
</organism>
<comment type="subcellular location">
    <subcellularLocation>
        <location evidence="4">Secreted</location>
    </subcellularLocation>
    <subcellularLocation>
        <location evidence="4">Bacterial flagellum</location>
    </subcellularLocation>
</comment>
<dbReference type="GO" id="GO:0005576">
    <property type="term" value="C:extracellular region"/>
    <property type="evidence" value="ECO:0007669"/>
    <property type="project" value="UniProtKB-SubCell"/>
</dbReference>
<sequence>MRINTNIAALNSHRMLERSSMASARNLEKLSSGTKINRASDDAAGLAISEKMNAQIRGLKMASRNSLDGISLIQTAEGALNEVHAMLQRMRELAVQAANDTNQNVDRDAIADEIDQLIQEIDRIGNNTEFNGINLFNGNLSITSTAVPFTGMQVLIQNGANADQMVAIDLYKMNAEELNLRTSAATVLVQVDSNSAANNAITTLEAAISKISEQRSKLGAYQNRLEKTIANLDNTAENLTGARSRILDTDMALEMSEFTKFNILQQAGTAMLSQANQQPQMMLKLLNA</sequence>
<evidence type="ECO:0000256" key="3">
    <source>
        <dbReference type="ARBA" id="ARBA00023143"/>
    </source>
</evidence>
<dbReference type="EMBL" id="FUYN01000007">
    <property type="protein sequence ID" value="SKB67499.1"/>
    <property type="molecule type" value="Genomic_DNA"/>
</dbReference>
<feature type="domain" description="Flagellin N-terminal" evidence="5">
    <location>
        <begin position="3"/>
        <end position="139"/>
    </location>
</feature>
<dbReference type="SUPFAM" id="SSF64518">
    <property type="entry name" value="Phase 1 flagellin"/>
    <property type="match status" value="1"/>
</dbReference>
<reference evidence="8" key="1">
    <citation type="submission" date="2017-02" db="EMBL/GenBank/DDBJ databases">
        <authorList>
            <person name="Varghese N."/>
            <person name="Submissions S."/>
        </authorList>
    </citation>
    <scope>NUCLEOTIDE SEQUENCE [LARGE SCALE GENOMIC DNA]</scope>
    <source>
        <strain evidence="8">ATCC 35199</strain>
    </source>
</reference>
<dbReference type="Proteomes" id="UP000243406">
    <property type="component" value="Unassembled WGS sequence"/>
</dbReference>
<dbReference type="PANTHER" id="PTHR42792:SF2">
    <property type="entry name" value="FLAGELLIN"/>
    <property type="match status" value="1"/>
</dbReference>
<accession>A0A1T5D748</accession>
<dbReference type="Gene3D" id="6.10.10.10">
    <property type="entry name" value="Flagellar export chaperone, C-terminal domain"/>
    <property type="match status" value="1"/>
</dbReference>
<name>A0A1T5D748_9FIRM</name>
<keyword evidence="7" id="KW-0969">Cilium</keyword>
<gene>
    <name evidence="7" type="ORF">SAMN02745120_2614</name>
</gene>
<keyword evidence="3 4" id="KW-0975">Bacterial flagellum</keyword>